<dbReference type="RefSeq" id="WP_341419892.1">
    <property type="nucleotide sequence ID" value="NZ_JBBPCC010000035.1"/>
</dbReference>
<dbReference type="EMBL" id="JBBPCC010000035">
    <property type="protein sequence ID" value="MEK8132770.1"/>
    <property type="molecule type" value="Genomic_DNA"/>
</dbReference>
<feature type="transmembrane region" description="Helical" evidence="1">
    <location>
        <begin position="92"/>
        <end position="113"/>
    </location>
</feature>
<dbReference type="Proteomes" id="UP001469365">
    <property type="component" value="Unassembled WGS sequence"/>
</dbReference>
<evidence type="ECO:0000313" key="2">
    <source>
        <dbReference type="EMBL" id="MEK8132770.1"/>
    </source>
</evidence>
<keyword evidence="3" id="KW-1185">Reference proteome</keyword>
<organism evidence="2 3">
    <name type="scientific">Paenibacillus filicis</name>
    <dbReference type="NCBI Taxonomy" id="669464"/>
    <lineage>
        <taxon>Bacteria</taxon>
        <taxon>Bacillati</taxon>
        <taxon>Bacillota</taxon>
        <taxon>Bacilli</taxon>
        <taxon>Bacillales</taxon>
        <taxon>Paenibacillaceae</taxon>
        <taxon>Paenibacillus</taxon>
    </lineage>
</organism>
<dbReference type="InterPro" id="IPR024563">
    <property type="entry name" value="YqhR"/>
</dbReference>
<protein>
    <submittedName>
        <fullName evidence="2">YqhR family membrane protein</fullName>
    </submittedName>
</protein>
<gene>
    <name evidence="2" type="ORF">WMW72_33310</name>
</gene>
<sequence length="170" mass="19542">MERKPETRKKTGKWSFALYIGVFAGILWGGLKIIESYFHFTTLPPGFMLEPFFLHEYLTSVAGYWLGWGAFTLFSIVASLLYALLMAKTRGPWFGIGYGVAWWVFIFLLIGPLTGMTKWIAYMDLNTVLSDFCLFVLWGLFIGYSISFEFTDERSREPVAQKDERSPEPV</sequence>
<evidence type="ECO:0000313" key="3">
    <source>
        <dbReference type="Proteomes" id="UP001469365"/>
    </source>
</evidence>
<feature type="transmembrane region" description="Helical" evidence="1">
    <location>
        <begin position="12"/>
        <end position="31"/>
    </location>
</feature>
<dbReference type="Pfam" id="PF11085">
    <property type="entry name" value="YqhR"/>
    <property type="match status" value="1"/>
</dbReference>
<comment type="caution">
    <text evidence="2">The sequence shown here is derived from an EMBL/GenBank/DDBJ whole genome shotgun (WGS) entry which is preliminary data.</text>
</comment>
<proteinExistence type="predicted"/>
<keyword evidence="1" id="KW-0812">Transmembrane</keyword>
<evidence type="ECO:0000256" key="1">
    <source>
        <dbReference type="SAM" id="Phobius"/>
    </source>
</evidence>
<name>A0ABU9DV68_9BACL</name>
<keyword evidence="1" id="KW-1133">Transmembrane helix</keyword>
<feature type="transmembrane region" description="Helical" evidence="1">
    <location>
        <begin position="62"/>
        <end position="85"/>
    </location>
</feature>
<accession>A0ABU9DV68</accession>
<reference evidence="2 3" key="1">
    <citation type="submission" date="2024-04" db="EMBL/GenBank/DDBJ databases">
        <title>draft genome sequnece of Paenibacillus filicis.</title>
        <authorList>
            <person name="Kim D.-U."/>
        </authorList>
    </citation>
    <scope>NUCLEOTIDE SEQUENCE [LARGE SCALE GENOMIC DNA]</scope>
    <source>
        <strain evidence="2 3">KACC14197</strain>
    </source>
</reference>
<feature type="transmembrane region" description="Helical" evidence="1">
    <location>
        <begin position="125"/>
        <end position="146"/>
    </location>
</feature>
<keyword evidence="1" id="KW-0472">Membrane</keyword>